<dbReference type="AlphaFoldDB" id="A0A8J5I4B8"/>
<dbReference type="EMBL" id="JACMSC010000001">
    <property type="protein sequence ID" value="KAG6535258.1"/>
    <property type="molecule type" value="Genomic_DNA"/>
</dbReference>
<name>A0A8J5I4B8_ZINOF</name>
<proteinExistence type="predicted"/>
<gene>
    <name evidence="1" type="ORF">ZIOFF_000223</name>
    <name evidence="2" type="ORF">ZIOFF_000226</name>
</gene>
<protein>
    <recommendedName>
        <fullName evidence="4">Protein FAR1-RELATED SEQUENCE</fullName>
    </recommendedName>
</protein>
<dbReference type="Proteomes" id="UP000734854">
    <property type="component" value="Unassembled WGS sequence"/>
</dbReference>
<accession>A0A8J5I4B8</accession>
<evidence type="ECO:0000313" key="2">
    <source>
        <dbReference type="EMBL" id="KAG6535261.1"/>
    </source>
</evidence>
<keyword evidence="3" id="KW-1185">Reference proteome</keyword>
<evidence type="ECO:0000313" key="1">
    <source>
        <dbReference type="EMBL" id="KAG6535258.1"/>
    </source>
</evidence>
<reference evidence="1 3" key="1">
    <citation type="submission" date="2020-08" db="EMBL/GenBank/DDBJ databases">
        <title>Plant Genome Project.</title>
        <authorList>
            <person name="Zhang R.-G."/>
        </authorList>
    </citation>
    <scope>NUCLEOTIDE SEQUENCE [LARGE SCALE GENOMIC DNA]</scope>
    <source>
        <tissue evidence="1">Rhizome</tissue>
    </source>
</reference>
<evidence type="ECO:0000313" key="3">
    <source>
        <dbReference type="Proteomes" id="UP000734854"/>
    </source>
</evidence>
<evidence type="ECO:0008006" key="4">
    <source>
        <dbReference type="Google" id="ProtNLM"/>
    </source>
</evidence>
<organism evidence="1 3">
    <name type="scientific">Zingiber officinale</name>
    <name type="common">Ginger</name>
    <name type="synonym">Amomum zingiber</name>
    <dbReference type="NCBI Taxonomy" id="94328"/>
    <lineage>
        <taxon>Eukaryota</taxon>
        <taxon>Viridiplantae</taxon>
        <taxon>Streptophyta</taxon>
        <taxon>Embryophyta</taxon>
        <taxon>Tracheophyta</taxon>
        <taxon>Spermatophyta</taxon>
        <taxon>Magnoliopsida</taxon>
        <taxon>Liliopsida</taxon>
        <taxon>Zingiberales</taxon>
        <taxon>Zingiberaceae</taxon>
        <taxon>Zingiber</taxon>
    </lineage>
</organism>
<sequence length="179" mass="20334">MEQELLIEDDVQVLGDSSSSNTLDTPHVGMYFSSEEEVRAFYKSYVQGLGFGISKLGSKKGDDGQIKYFHSDALKMAIKILQRNYKEENNPTFPPNDILSTSTKLVWHLGIEELRQNYCGGVLLVEEFLFRGKYGVRLWRSFRACHRLRRWRSFTGGGASWCGGALGLGEASLMEELHW</sequence>
<comment type="caution">
    <text evidence="1">The sequence shown here is derived from an EMBL/GenBank/DDBJ whole genome shotgun (WGS) entry which is preliminary data.</text>
</comment>
<dbReference type="EMBL" id="JACMSC010000001">
    <property type="protein sequence ID" value="KAG6535261.1"/>
    <property type="molecule type" value="Genomic_DNA"/>
</dbReference>